<feature type="transmembrane region" description="Helical" evidence="6">
    <location>
        <begin position="87"/>
        <end position="108"/>
    </location>
</feature>
<evidence type="ECO:0000259" key="7">
    <source>
        <dbReference type="Pfam" id="PF00892"/>
    </source>
</evidence>
<keyword evidence="9" id="KW-1185">Reference proteome</keyword>
<evidence type="ECO:0000256" key="1">
    <source>
        <dbReference type="ARBA" id="ARBA00004141"/>
    </source>
</evidence>
<name>A0A1N7DLT5_9NOCA</name>
<reference evidence="8 9" key="1">
    <citation type="submission" date="2017-01" db="EMBL/GenBank/DDBJ databases">
        <authorList>
            <person name="Mah S.A."/>
            <person name="Swanson W.J."/>
            <person name="Moy G.W."/>
            <person name="Vacquier V.D."/>
        </authorList>
    </citation>
    <scope>NUCLEOTIDE SEQUENCE [LARGE SCALE GENOMIC DNA]</scope>
    <source>
        <strain evidence="8 9">CPCC 203464</strain>
    </source>
</reference>
<evidence type="ECO:0000256" key="6">
    <source>
        <dbReference type="SAM" id="Phobius"/>
    </source>
</evidence>
<feature type="domain" description="EamA" evidence="7">
    <location>
        <begin position="170"/>
        <end position="301"/>
    </location>
</feature>
<protein>
    <submittedName>
        <fullName evidence="8">Permease of the drug/metabolite transporter (DMT) superfamily</fullName>
    </submittedName>
</protein>
<dbReference type="SUPFAM" id="SSF103481">
    <property type="entry name" value="Multidrug resistance efflux transporter EmrE"/>
    <property type="match status" value="2"/>
</dbReference>
<feature type="transmembrane region" description="Helical" evidence="6">
    <location>
        <begin position="235"/>
        <end position="252"/>
    </location>
</feature>
<evidence type="ECO:0000256" key="4">
    <source>
        <dbReference type="ARBA" id="ARBA00022989"/>
    </source>
</evidence>
<dbReference type="PANTHER" id="PTHR32322">
    <property type="entry name" value="INNER MEMBRANE TRANSPORTER"/>
    <property type="match status" value="1"/>
</dbReference>
<feature type="transmembrane region" description="Helical" evidence="6">
    <location>
        <begin position="204"/>
        <end position="223"/>
    </location>
</feature>
<feature type="transmembrane region" description="Helical" evidence="6">
    <location>
        <begin position="28"/>
        <end position="49"/>
    </location>
</feature>
<evidence type="ECO:0000256" key="2">
    <source>
        <dbReference type="ARBA" id="ARBA00007362"/>
    </source>
</evidence>
<keyword evidence="5 6" id="KW-0472">Membrane</keyword>
<evidence type="ECO:0000256" key="3">
    <source>
        <dbReference type="ARBA" id="ARBA00022692"/>
    </source>
</evidence>
<feature type="transmembrane region" description="Helical" evidence="6">
    <location>
        <begin position="173"/>
        <end position="192"/>
    </location>
</feature>
<dbReference type="InterPro" id="IPR037185">
    <property type="entry name" value="EmrE-like"/>
</dbReference>
<feature type="transmembrane region" description="Helical" evidence="6">
    <location>
        <begin position="286"/>
        <end position="305"/>
    </location>
</feature>
<dbReference type="InterPro" id="IPR050638">
    <property type="entry name" value="AA-Vitamin_Transporters"/>
</dbReference>
<gene>
    <name evidence="8" type="ORF">SAMN05445060_0749</name>
</gene>
<feature type="transmembrane region" description="Helical" evidence="6">
    <location>
        <begin position="142"/>
        <end position="161"/>
    </location>
</feature>
<dbReference type="Pfam" id="PF00892">
    <property type="entry name" value="EamA"/>
    <property type="match status" value="2"/>
</dbReference>
<organism evidence="8 9">
    <name type="scientific">Williamsia sterculiae</name>
    <dbReference type="NCBI Taxonomy" id="1344003"/>
    <lineage>
        <taxon>Bacteria</taxon>
        <taxon>Bacillati</taxon>
        <taxon>Actinomycetota</taxon>
        <taxon>Actinomycetes</taxon>
        <taxon>Mycobacteriales</taxon>
        <taxon>Nocardiaceae</taxon>
        <taxon>Williamsia</taxon>
    </lineage>
</organism>
<evidence type="ECO:0000313" key="9">
    <source>
        <dbReference type="Proteomes" id="UP000186218"/>
    </source>
</evidence>
<dbReference type="Proteomes" id="UP000186218">
    <property type="component" value="Unassembled WGS sequence"/>
</dbReference>
<keyword evidence="4 6" id="KW-1133">Transmembrane helix</keyword>
<dbReference type="EMBL" id="FTNT01000002">
    <property type="protein sequence ID" value="SIR76823.1"/>
    <property type="molecule type" value="Genomic_DNA"/>
</dbReference>
<feature type="domain" description="EamA" evidence="7">
    <location>
        <begin position="26"/>
        <end position="157"/>
    </location>
</feature>
<dbReference type="GO" id="GO:0016020">
    <property type="term" value="C:membrane"/>
    <property type="evidence" value="ECO:0007669"/>
    <property type="project" value="UniProtKB-SubCell"/>
</dbReference>
<dbReference type="STRING" id="1344003.SAMN05445060_0749"/>
<sequence>MRALLSSDMSSDNSATGPLAHSLSGSGIGWGFVGVSAFSFTVPFTRIAVHGIDPWIVGCGRAVVAAVLAAVALAACRVPRPSRRDALRLIPVAAGVVVGFPVLTSLALQHTDSAHSAVTIGLLPAGTAVVAVVLTRERPGRMFWIGACGGAIAVVLFAVFGHGRAVTPGFGDLYLLGAVALGAVGYAQGALVARDIGAWQTVSWALVLSSPLMATISGVAYLAHPPHATVGQWSAFGYLCVVSAFLGFFAWYRGLALGPITTVGQTQLVQPVLTVIWSTLILGEHLTVALAVGAAAVIGCATVAVRGRVRRAPAPALEPVG</sequence>
<feature type="transmembrane region" description="Helical" evidence="6">
    <location>
        <begin position="55"/>
        <end position="75"/>
    </location>
</feature>
<dbReference type="PANTHER" id="PTHR32322:SF2">
    <property type="entry name" value="EAMA DOMAIN-CONTAINING PROTEIN"/>
    <property type="match status" value="1"/>
</dbReference>
<evidence type="ECO:0000256" key="5">
    <source>
        <dbReference type="ARBA" id="ARBA00023136"/>
    </source>
</evidence>
<evidence type="ECO:0000313" key="8">
    <source>
        <dbReference type="EMBL" id="SIR76823.1"/>
    </source>
</evidence>
<comment type="similarity">
    <text evidence="2">Belongs to the EamA transporter family.</text>
</comment>
<proteinExistence type="inferred from homology"/>
<dbReference type="InterPro" id="IPR000620">
    <property type="entry name" value="EamA_dom"/>
</dbReference>
<accession>A0A1N7DLT5</accession>
<keyword evidence="3 6" id="KW-0812">Transmembrane</keyword>
<comment type="subcellular location">
    <subcellularLocation>
        <location evidence="1">Membrane</location>
        <topology evidence="1">Multi-pass membrane protein</topology>
    </subcellularLocation>
</comment>
<feature type="transmembrane region" description="Helical" evidence="6">
    <location>
        <begin position="114"/>
        <end position="135"/>
    </location>
</feature>
<dbReference type="AlphaFoldDB" id="A0A1N7DLT5"/>